<dbReference type="Proteomes" id="UP000306147">
    <property type="component" value="Unassembled WGS sequence"/>
</dbReference>
<evidence type="ECO:0000256" key="1">
    <source>
        <dbReference type="SAM" id="MobiDB-lite"/>
    </source>
</evidence>
<dbReference type="OrthoDB" id="7564154at2"/>
<comment type="caution">
    <text evidence="4">The sequence shown here is derived from an EMBL/GenBank/DDBJ whole genome shotgun (WGS) entry which is preliminary data.</text>
</comment>
<dbReference type="RefSeq" id="WP_135963525.1">
    <property type="nucleotide sequence ID" value="NZ_SRXT01000003.1"/>
</dbReference>
<keyword evidence="5" id="KW-1185">Reference proteome</keyword>
<keyword evidence="2" id="KW-0472">Membrane</keyword>
<accession>A0A4S1XEM9</accession>
<gene>
    <name evidence="4" type="ORF">E5A73_09275</name>
</gene>
<dbReference type="AlphaFoldDB" id="A0A4S1XEM9"/>
<evidence type="ECO:0000313" key="5">
    <source>
        <dbReference type="Proteomes" id="UP000306147"/>
    </source>
</evidence>
<feature type="transmembrane region" description="Helical" evidence="2">
    <location>
        <begin position="154"/>
        <end position="174"/>
    </location>
</feature>
<keyword evidence="2" id="KW-0812">Transmembrane</keyword>
<protein>
    <recommendedName>
        <fullName evidence="6">LPXTG cell wall anchor domain-containing protein</fullName>
    </recommendedName>
</protein>
<feature type="signal peptide" evidence="3">
    <location>
        <begin position="1"/>
        <end position="29"/>
    </location>
</feature>
<feature type="region of interest" description="Disordered" evidence="1">
    <location>
        <begin position="23"/>
        <end position="49"/>
    </location>
</feature>
<reference evidence="4 5" key="1">
    <citation type="submission" date="2019-04" db="EMBL/GenBank/DDBJ databases">
        <title>Sphingomonas psychrotolerans sp. nov., isolated from soil in the Tianshan Mountains, Xinjiang, China.</title>
        <authorList>
            <person name="Luo Y."/>
            <person name="Sheng H."/>
        </authorList>
    </citation>
    <scope>NUCLEOTIDE SEQUENCE [LARGE SCALE GENOMIC DNA]</scope>
    <source>
        <strain evidence="4 5">ZFGT-11</strain>
    </source>
</reference>
<dbReference type="EMBL" id="SRXT01000003">
    <property type="protein sequence ID" value="TGX54287.1"/>
    <property type="molecule type" value="Genomic_DNA"/>
</dbReference>
<evidence type="ECO:0000256" key="2">
    <source>
        <dbReference type="SAM" id="Phobius"/>
    </source>
</evidence>
<sequence>MTRGKHRIGELAGIVAAALAVGGAPGARAQQTTPTPVPLPTPARPSTIPNVAPERFTLAPPAATPTPTPVPTVAPVPVPPIPAPTPNARVAPRSVAPARSTPAPAATPAPSSQPAPTVSATPIPTIVPAPVPAPLATVSTPQAVVPAPAGTPGWLWALLGAGATALLFGGVWALRRRRPGEAEESYEAPAAVAAPPPAAPSVRPVAPPPGIAPPLPAAPLGEPFEIVLRPGRIEVTERDVMLDFELLIGNTQGAGAENIRVLMAMMSANPDQDRNIAGYHANPIVDSAGTPFDLAAGAGGRMPVRLALPRELVHVVEMHGRPMFVPMVMIEVKWRAGISIRRFGADFMIGTPGQGGKLGPIWLDRNQQASQLTATRYLPRQAAAA</sequence>
<keyword evidence="3" id="KW-0732">Signal</keyword>
<evidence type="ECO:0000313" key="4">
    <source>
        <dbReference type="EMBL" id="TGX54287.1"/>
    </source>
</evidence>
<keyword evidence="2" id="KW-1133">Transmembrane helix</keyword>
<evidence type="ECO:0000256" key="3">
    <source>
        <dbReference type="SAM" id="SignalP"/>
    </source>
</evidence>
<feature type="compositionally biased region" description="Low complexity" evidence="1">
    <location>
        <begin position="86"/>
        <end position="104"/>
    </location>
</feature>
<organism evidence="4 5">
    <name type="scientific">Sphingomonas gei</name>
    <dbReference type="NCBI Taxonomy" id="1395960"/>
    <lineage>
        <taxon>Bacteria</taxon>
        <taxon>Pseudomonadati</taxon>
        <taxon>Pseudomonadota</taxon>
        <taxon>Alphaproteobacteria</taxon>
        <taxon>Sphingomonadales</taxon>
        <taxon>Sphingomonadaceae</taxon>
        <taxon>Sphingomonas</taxon>
    </lineage>
</organism>
<feature type="region of interest" description="Disordered" evidence="1">
    <location>
        <begin position="85"/>
        <end position="119"/>
    </location>
</feature>
<proteinExistence type="predicted"/>
<evidence type="ECO:0008006" key="6">
    <source>
        <dbReference type="Google" id="ProtNLM"/>
    </source>
</evidence>
<feature type="compositionally biased region" description="Low complexity" evidence="1">
    <location>
        <begin position="23"/>
        <end position="34"/>
    </location>
</feature>
<feature type="chain" id="PRO_5020839220" description="LPXTG cell wall anchor domain-containing protein" evidence="3">
    <location>
        <begin position="30"/>
        <end position="385"/>
    </location>
</feature>
<name>A0A4S1XEM9_9SPHN</name>